<feature type="transmembrane region" description="Helical" evidence="2">
    <location>
        <begin position="446"/>
        <end position="465"/>
    </location>
</feature>
<reference evidence="3 4" key="1">
    <citation type="submission" date="2021-01" db="EMBL/GenBank/DDBJ databases">
        <title>Whole genome shotgun sequence of Plantactinospora mayteni NBRC 109088.</title>
        <authorList>
            <person name="Komaki H."/>
            <person name="Tamura T."/>
        </authorList>
    </citation>
    <scope>NUCLEOTIDE SEQUENCE [LARGE SCALE GENOMIC DNA]</scope>
    <source>
        <strain evidence="3 4">NBRC 109088</strain>
    </source>
</reference>
<gene>
    <name evidence="3" type="ORF">Pma05_52270</name>
</gene>
<feature type="compositionally biased region" description="Low complexity" evidence="1">
    <location>
        <begin position="46"/>
        <end position="90"/>
    </location>
</feature>
<feature type="compositionally biased region" description="Low complexity" evidence="1">
    <location>
        <begin position="308"/>
        <end position="321"/>
    </location>
</feature>
<evidence type="ECO:0000256" key="2">
    <source>
        <dbReference type="SAM" id="Phobius"/>
    </source>
</evidence>
<accession>A0ABQ4EVG2</accession>
<proteinExistence type="predicted"/>
<organism evidence="3 4">
    <name type="scientific">Plantactinospora mayteni</name>
    <dbReference type="NCBI Taxonomy" id="566021"/>
    <lineage>
        <taxon>Bacteria</taxon>
        <taxon>Bacillati</taxon>
        <taxon>Actinomycetota</taxon>
        <taxon>Actinomycetes</taxon>
        <taxon>Micromonosporales</taxon>
        <taxon>Micromonosporaceae</taxon>
        <taxon>Plantactinospora</taxon>
    </lineage>
</organism>
<keyword evidence="2" id="KW-1133">Transmembrane helix</keyword>
<dbReference type="EMBL" id="BONX01000036">
    <property type="protein sequence ID" value="GIG98654.1"/>
    <property type="molecule type" value="Genomic_DNA"/>
</dbReference>
<keyword evidence="2" id="KW-0812">Transmembrane</keyword>
<feature type="compositionally biased region" description="Gly residues" evidence="1">
    <location>
        <begin position="97"/>
        <end position="108"/>
    </location>
</feature>
<evidence type="ECO:0000256" key="1">
    <source>
        <dbReference type="SAM" id="MobiDB-lite"/>
    </source>
</evidence>
<sequence>MRRSHRGRASIDSGQRRRLLAVAAALAVFGGLVGVTQISNAESQQAAPGCEASSPPSAGASESPGAAGNDASAEASPPASAEKCPASTSPATPPGTPGGASPGGGGLNTLGDDCKASDLPAHTGFQDGGRCVVTAFGEVGTAEQNPTLLIAQAPRTVREGEPFRLVVSTRNLVRDRFLPAGRGGYYLESSLLNDEGLVRGHFHTACRMLTSTREAADPAPVPAFFVATEDGKGSDEPDSVIIEVPGLPAGLAQCSSWAGDGSHRIPMMVRANQIPALDSVRIQVEPAEEEPPATEPPAQEPGNEEPGNEQPGNEQPPAGNPGDEEPPAGNPGGEEPPAGNPGNEQPPAGNPGGQQPPAGQPGDDSPEQEPDQQQPGKGQEPAGQKPTPQKPAGGGASPTTPATEPATEEPAAGDTNVAQGPPARDNAETATSGGGGGLALTGTNTIAFLGLGVVLLIAGAAFLYLSRRRRTVRR</sequence>
<dbReference type="NCBIfam" id="TIGR01167">
    <property type="entry name" value="LPXTG_anchor"/>
    <property type="match status" value="1"/>
</dbReference>
<name>A0ABQ4EVG2_9ACTN</name>
<dbReference type="Proteomes" id="UP000621500">
    <property type="component" value="Unassembled WGS sequence"/>
</dbReference>
<evidence type="ECO:0000313" key="3">
    <source>
        <dbReference type="EMBL" id="GIG98654.1"/>
    </source>
</evidence>
<protein>
    <recommendedName>
        <fullName evidence="5">LPXTG cell wall anchor domain-containing protein</fullName>
    </recommendedName>
</protein>
<feature type="compositionally biased region" description="Low complexity" evidence="1">
    <location>
        <begin position="333"/>
        <end position="363"/>
    </location>
</feature>
<comment type="caution">
    <text evidence="3">The sequence shown here is derived from an EMBL/GenBank/DDBJ whole genome shotgun (WGS) entry which is preliminary data.</text>
</comment>
<feature type="region of interest" description="Disordered" evidence="1">
    <location>
        <begin position="42"/>
        <end position="112"/>
    </location>
</feature>
<keyword evidence="2" id="KW-0472">Membrane</keyword>
<evidence type="ECO:0008006" key="5">
    <source>
        <dbReference type="Google" id="ProtNLM"/>
    </source>
</evidence>
<keyword evidence="4" id="KW-1185">Reference proteome</keyword>
<evidence type="ECO:0000313" key="4">
    <source>
        <dbReference type="Proteomes" id="UP000621500"/>
    </source>
</evidence>
<feature type="region of interest" description="Disordered" evidence="1">
    <location>
        <begin position="286"/>
        <end position="432"/>
    </location>
</feature>
<dbReference type="RefSeq" id="WP_239313077.1">
    <property type="nucleotide sequence ID" value="NZ_BAAAZQ010000006.1"/>
</dbReference>
<feature type="compositionally biased region" description="Low complexity" evidence="1">
    <location>
        <begin position="397"/>
        <end position="413"/>
    </location>
</feature>
<feature type="compositionally biased region" description="Low complexity" evidence="1">
    <location>
        <begin position="371"/>
        <end position="381"/>
    </location>
</feature>